<evidence type="ECO:0000313" key="1">
    <source>
        <dbReference type="EMBL" id="CAG8845089.1"/>
    </source>
</evidence>
<feature type="non-terminal residue" evidence="1">
    <location>
        <position position="1"/>
    </location>
</feature>
<keyword evidence="2" id="KW-1185">Reference proteome</keyword>
<evidence type="ECO:0000313" key="2">
    <source>
        <dbReference type="Proteomes" id="UP000789901"/>
    </source>
</evidence>
<dbReference type="Proteomes" id="UP000789901">
    <property type="component" value="Unassembled WGS sequence"/>
</dbReference>
<dbReference type="EMBL" id="CAJVQB010078173">
    <property type="protein sequence ID" value="CAG8845089.1"/>
    <property type="molecule type" value="Genomic_DNA"/>
</dbReference>
<organism evidence="1 2">
    <name type="scientific">Gigaspora margarita</name>
    <dbReference type="NCBI Taxonomy" id="4874"/>
    <lineage>
        <taxon>Eukaryota</taxon>
        <taxon>Fungi</taxon>
        <taxon>Fungi incertae sedis</taxon>
        <taxon>Mucoromycota</taxon>
        <taxon>Glomeromycotina</taxon>
        <taxon>Glomeromycetes</taxon>
        <taxon>Diversisporales</taxon>
        <taxon>Gigasporaceae</taxon>
        <taxon>Gigaspora</taxon>
    </lineage>
</organism>
<proteinExistence type="predicted"/>
<protein>
    <submittedName>
        <fullName evidence="1">32187_t:CDS:1</fullName>
    </submittedName>
</protein>
<reference evidence="1 2" key="1">
    <citation type="submission" date="2021-06" db="EMBL/GenBank/DDBJ databases">
        <authorList>
            <person name="Kallberg Y."/>
            <person name="Tangrot J."/>
            <person name="Rosling A."/>
        </authorList>
    </citation>
    <scope>NUCLEOTIDE SEQUENCE [LARGE SCALE GENOMIC DNA]</scope>
    <source>
        <strain evidence="1 2">120-4 pot B 10/14</strain>
    </source>
</reference>
<gene>
    <name evidence="1" type="ORF">GMARGA_LOCUS37452</name>
</gene>
<accession>A0ABN7X163</accession>
<comment type="caution">
    <text evidence="1">The sequence shown here is derived from an EMBL/GenBank/DDBJ whole genome shotgun (WGS) entry which is preliminary data.</text>
</comment>
<sequence length="54" mass="5853">CITSDFTIVKVTNINFITNNTNIVQSIQISSSSGALDNHLDIDLIVKDIDLSTS</sequence>
<name>A0ABN7X163_GIGMA</name>